<feature type="compositionally biased region" description="Polar residues" evidence="1">
    <location>
        <begin position="253"/>
        <end position="264"/>
    </location>
</feature>
<reference evidence="3" key="1">
    <citation type="journal article" date="2023" name="Insect Mol. Biol.">
        <title>Genome sequencing provides insights into the evolution of gene families encoding plant cell wall-degrading enzymes in longhorned beetles.</title>
        <authorList>
            <person name="Shin N.R."/>
            <person name="Okamura Y."/>
            <person name="Kirsch R."/>
            <person name="Pauchet Y."/>
        </authorList>
    </citation>
    <scope>NUCLEOTIDE SEQUENCE</scope>
    <source>
        <strain evidence="3">RBIC_L_NR</strain>
    </source>
</reference>
<accession>A0AAV8XP02</accession>
<keyword evidence="2" id="KW-1133">Transmembrane helix</keyword>
<protein>
    <submittedName>
        <fullName evidence="3">Uncharacterized protein</fullName>
    </submittedName>
</protein>
<dbReference type="EMBL" id="JANEYF010003017">
    <property type="protein sequence ID" value="KAJ8940142.1"/>
    <property type="molecule type" value="Genomic_DNA"/>
</dbReference>
<feature type="transmembrane region" description="Helical" evidence="2">
    <location>
        <begin position="203"/>
        <end position="223"/>
    </location>
</feature>
<keyword evidence="4" id="KW-1185">Reference proteome</keyword>
<evidence type="ECO:0000256" key="1">
    <source>
        <dbReference type="SAM" id="MobiDB-lite"/>
    </source>
</evidence>
<evidence type="ECO:0000256" key="2">
    <source>
        <dbReference type="SAM" id="Phobius"/>
    </source>
</evidence>
<dbReference type="Proteomes" id="UP001162156">
    <property type="component" value="Unassembled WGS sequence"/>
</dbReference>
<proteinExistence type="predicted"/>
<name>A0AAV8XP02_9CUCU</name>
<feature type="region of interest" description="Disordered" evidence="1">
    <location>
        <begin position="253"/>
        <end position="278"/>
    </location>
</feature>
<organism evidence="3 4">
    <name type="scientific">Rhamnusium bicolor</name>
    <dbReference type="NCBI Taxonomy" id="1586634"/>
    <lineage>
        <taxon>Eukaryota</taxon>
        <taxon>Metazoa</taxon>
        <taxon>Ecdysozoa</taxon>
        <taxon>Arthropoda</taxon>
        <taxon>Hexapoda</taxon>
        <taxon>Insecta</taxon>
        <taxon>Pterygota</taxon>
        <taxon>Neoptera</taxon>
        <taxon>Endopterygota</taxon>
        <taxon>Coleoptera</taxon>
        <taxon>Polyphaga</taxon>
        <taxon>Cucujiformia</taxon>
        <taxon>Chrysomeloidea</taxon>
        <taxon>Cerambycidae</taxon>
        <taxon>Lepturinae</taxon>
        <taxon>Rhagiini</taxon>
        <taxon>Rhamnusium</taxon>
    </lineage>
</organism>
<dbReference type="AlphaFoldDB" id="A0AAV8XP02"/>
<comment type="caution">
    <text evidence="3">The sequence shown here is derived from an EMBL/GenBank/DDBJ whole genome shotgun (WGS) entry which is preliminary data.</text>
</comment>
<evidence type="ECO:0000313" key="4">
    <source>
        <dbReference type="Proteomes" id="UP001162156"/>
    </source>
</evidence>
<keyword evidence="2" id="KW-0812">Transmembrane</keyword>
<sequence>MLYDEPDLGSGDIFEGDANEDTMNIPFVQEKEDEEVQENNTIIDDKLPEDDFLATQPSEDSLDETLEEGSGDEGSGFGTGIIGCIENCSTPGPVGANDEEHASPLPSAIDQTKIILDDINLFKEDVITTTTTTPTTTTPTTTTTTEITTTTTSVPIVEPKVLKKVQTNIDTPLAKNGDVELFETGTTTGELERASAVPKNSTAVYAIVGVGLFLAVVFTICFIKNHKARKRTNRRHDIPNLGEEMKPLNKTSINEKPLRNSSNIPEHIPLINGQNGKPKDDAPVLKTFTTLAHPETVHEEEEEPEQEYIQNDIPEVEVRQKSVPELLTPQRERVTIIETEIPDSIPKTPLLVHRQRNSDGEIVTTLVP</sequence>
<gene>
    <name evidence="3" type="ORF">NQ314_010809</name>
</gene>
<feature type="region of interest" description="Disordered" evidence="1">
    <location>
        <begin position="1"/>
        <end position="55"/>
    </location>
</feature>
<keyword evidence="2" id="KW-0472">Membrane</keyword>
<evidence type="ECO:0000313" key="3">
    <source>
        <dbReference type="EMBL" id="KAJ8940142.1"/>
    </source>
</evidence>